<organism evidence="2 3">
    <name type="scientific">Crepidotus variabilis</name>
    <dbReference type="NCBI Taxonomy" id="179855"/>
    <lineage>
        <taxon>Eukaryota</taxon>
        <taxon>Fungi</taxon>
        <taxon>Dikarya</taxon>
        <taxon>Basidiomycota</taxon>
        <taxon>Agaricomycotina</taxon>
        <taxon>Agaricomycetes</taxon>
        <taxon>Agaricomycetidae</taxon>
        <taxon>Agaricales</taxon>
        <taxon>Agaricineae</taxon>
        <taxon>Crepidotaceae</taxon>
        <taxon>Crepidotus</taxon>
    </lineage>
</organism>
<comment type="caution">
    <text evidence="2">The sequence shown here is derived from an EMBL/GenBank/DDBJ whole genome shotgun (WGS) entry which is preliminary data.</text>
</comment>
<dbReference type="AlphaFoldDB" id="A0A9P6JS50"/>
<keyword evidence="3" id="KW-1185">Reference proteome</keyword>
<dbReference type="EMBL" id="MU157839">
    <property type="protein sequence ID" value="KAF9530538.1"/>
    <property type="molecule type" value="Genomic_DNA"/>
</dbReference>
<name>A0A9P6JS50_9AGAR</name>
<dbReference type="OrthoDB" id="2980827at2759"/>
<sequence length="350" mass="38384">MNTSGVPKLSPPTFLRKASKDLLVPPLMGARPKASKSAKANNSPGLIIKVLQESPSATPLSSPALFSVGTNASTRRPLPRVPSVASLHSTPPPTPPSVAGSSSCHARPLPRPPSSSSSSDDRYSEDESEDSDISSSVTPAKSIPVTATPLRTVKPLPVPINCTAVTPRQTGRKIPSKSLPLFDDAREDALNGLTPKWSCMARSHTPPILSPISTLKRISLDISTRTPLGWESKPSSKDSCPIDSIPRFVLDFSRMPLSDVSDAVSEGSEYDLHGSIEPRYHDDVDYHRLPLNQIDDHSHEDQDYTWELQDDVLYQRKVHDVPVSKWYTEKKGKRTTERDYENIRNALRCL</sequence>
<gene>
    <name evidence="2" type="ORF">CPB83DRAFT_850502</name>
</gene>
<dbReference type="Proteomes" id="UP000807306">
    <property type="component" value="Unassembled WGS sequence"/>
</dbReference>
<feature type="compositionally biased region" description="Acidic residues" evidence="1">
    <location>
        <begin position="123"/>
        <end position="132"/>
    </location>
</feature>
<evidence type="ECO:0000313" key="2">
    <source>
        <dbReference type="EMBL" id="KAF9530538.1"/>
    </source>
</evidence>
<proteinExistence type="predicted"/>
<evidence type="ECO:0000256" key="1">
    <source>
        <dbReference type="SAM" id="MobiDB-lite"/>
    </source>
</evidence>
<protein>
    <submittedName>
        <fullName evidence="2">Uncharacterized protein</fullName>
    </submittedName>
</protein>
<feature type="compositionally biased region" description="Low complexity" evidence="1">
    <location>
        <begin position="56"/>
        <end position="67"/>
    </location>
</feature>
<accession>A0A9P6JS50</accession>
<feature type="region of interest" description="Disordered" evidence="1">
    <location>
        <begin position="56"/>
        <end position="142"/>
    </location>
</feature>
<reference evidence="2" key="1">
    <citation type="submission" date="2020-11" db="EMBL/GenBank/DDBJ databases">
        <authorList>
            <consortium name="DOE Joint Genome Institute"/>
            <person name="Ahrendt S."/>
            <person name="Riley R."/>
            <person name="Andreopoulos W."/>
            <person name="Labutti K."/>
            <person name="Pangilinan J."/>
            <person name="Ruiz-Duenas F.J."/>
            <person name="Barrasa J.M."/>
            <person name="Sanchez-Garcia M."/>
            <person name="Camarero S."/>
            <person name="Miyauchi S."/>
            <person name="Serrano A."/>
            <person name="Linde D."/>
            <person name="Babiker R."/>
            <person name="Drula E."/>
            <person name="Ayuso-Fernandez I."/>
            <person name="Pacheco R."/>
            <person name="Padilla G."/>
            <person name="Ferreira P."/>
            <person name="Barriuso J."/>
            <person name="Kellner H."/>
            <person name="Castanera R."/>
            <person name="Alfaro M."/>
            <person name="Ramirez L."/>
            <person name="Pisabarro A.G."/>
            <person name="Kuo A."/>
            <person name="Tritt A."/>
            <person name="Lipzen A."/>
            <person name="He G."/>
            <person name="Yan M."/>
            <person name="Ng V."/>
            <person name="Cullen D."/>
            <person name="Martin F."/>
            <person name="Rosso M.-N."/>
            <person name="Henrissat B."/>
            <person name="Hibbett D."/>
            <person name="Martinez A.T."/>
            <person name="Grigoriev I.V."/>
        </authorList>
    </citation>
    <scope>NUCLEOTIDE SEQUENCE</scope>
    <source>
        <strain evidence="2">CBS 506.95</strain>
    </source>
</reference>
<evidence type="ECO:0000313" key="3">
    <source>
        <dbReference type="Proteomes" id="UP000807306"/>
    </source>
</evidence>